<evidence type="ECO:0000256" key="2">
    <source>
        <dbReference type="SAM" id="SignalP"/>
    </source>
</evidence>
<dbReference type="AlphaFoldDB" id="A0A1Y2HIM1"/>
<organism evidence="3 4">
    <name type="scientific">Catenaria anguillulae PL171</name>
    <dbReference type="NCBI Taxonomy" id="765915"/>
    <lineage>
        <taxon>Eukaryota</taxon>
        <taxon>Fungi</taxon>
        <taxon>Fungi incertae sedis</taxon>
        <taxon>Blastocladiomycota</taxon>
        <taxon>Blastocladiomycetes</taxon>
        <taxon>Blastocladiales</taxon>
        <taxon>Catenariaceae</taxon>
        <taxon>Catenaria</taxon>
    </lineage>
</organism>
<name>A0A1Y2HIM1_9FUNG</name>
<feature type="region of interest" description="Disordered" evidence="1">
    <location>
        <begin position="31"/>
        <end position="57"/>
    </location>
</feature>
<reference evidence="3 4" key="1">
    <citation type="submission" date="2016-07" db="EMBL/GenBank/DDBJ databases">
        <title>Pervasive Adenine N6-methylation of Active Genes in Fungi.</title>
        <authorList>
            <consortium name="DOE Joint Genome Institute"/>
            <person name="Mondo S.J."/>
            <person name="Dannebaum R.O."/>
            <person name="Kuo R.C."/>
            <person name="Labutti K."/>
            <person name="Haridas S."/>
            <person name="Kuo A."/>
            <person name="Salamov A."/>
            <person name="Ahrendt S.R."/>
            <person name="Lipzen A."/>
            <person name="Sullivan W."/>
            <person name="Andreopoulos W.B."/>
            <person name="Clum A."/>
            <person name="Lindquist E."/>
            <person name="Daum C."/>
            <person name="Ramamoorthy G.K."/>
            <person name="Gryganskyi A."/>
            <person name="Culley D."/>
            <person name="Magnuson J.K."/>
            <person name="James T.Y."/>
            <person name="O'Malley M.A."/>
            <person name="Stajich J.E."/>
            <person name="Spatafora J.W."/>
            <person name="Visel A."/>
            <person name="Grigoriev I.V."/>
        </authorList>
    </citation>
    <scope>NUCLEOTIDE SEQUENCE [LARGE SCALE GENOMIC DNA]</scope>
    <source>
        <strain evidence="3 4">PL171</strain>
    </source>
</reference>
<protein>
    <submittedName>
        <fullName evidence="3">Uncharacterized protein</fullName>
    </submittedName>
</protein>
<evidence type="ECO:0000256" key="1">
    <source>
        <dbReference type="SAM" id="MobiDB-lite"/>
    </source>
</evidence>
<sequence length="145" mass="13907">MAGGCWSLAVTWSAALELALPRLLDRPPLGPPCFAGDPPPPPHDGVPASAAAASATPGGNTPAGMLLTGMIGTSNVILVPLLTPGGALTTNDVVGGTGGMRILPGAGAAPVPPPGLGGTGCSHAAKSGAMVVSDSTGTIPTRCKK</sequence>
<comment type="caution">
    <text evidence="3">The sequence shown here is derived from an EMBL/GenBank/DDBJ whole genome shotgun (WGS) entry which is preliminary data.</text>
</comment>
<feature type="chain" id="PRO_5012124185" evidence="2">
    <location>
        <begin position="22"/>
        <end position="145"/>
    </location>
</feature>
<keyword evidence="2" id="KW-0732">Signal</keyword>
<feature type="signal peptide" evidence="2">
    <location>
        <begin position="1"/>
        <end position="21"/>
    </location>
</feature>
<dbReference type="EMBL" id="MCFL01000033">
    <property type="protein sequence ID" value="ORZ33721.1"/>
    <property type="molecule type" value="Genomic_DNA"/>
</dbReference>
<evidence type="ECO:0000313" key="4">
    <source>
        <dbReference type="Proteomes" id="UP000193411"/>
    </source>
</evidence>
<gene>
    <name evidence="3" type="ORF">BCR44DRAFT_41763</name>
</gene>
<evidence type="ECO:0000313" key="3">
    <source>
        <dbReference type="EMBL" id="ORZ33721.1"/>
    </source>
</evidence>
<accession>A0A1Y2HIM1</accession>
<feature type="compositionally biased region" description="Low complexity" evidence="1">
    <location>
        <begin position="45"/>
        <end position="57"/>
    </location>
</feature>
<proteinExistence type="predicted"/>
<dbReference type="Proteomes" id="UP000193411">
    <property type="component" value="Unassembled WGS sequence"/>
</dbReference>
<keyword evidence="4" id="KW-1185">Reference proteome</keyword>